<evidence type="ECO:0000256" key="3">
    <source>
        <dbReference type="ARBA" id="ARBA00022806"/>
    </source>
</evidence>
<dbReference type="PANTHER" id="PTHR47960">
    <property type="entry name" value="DEAD-BOX ATP-DEPENDENT RNA HELICASE 50"/>
    <property type="match status" value="1"/>
</dbReference>
<dbReference type="PROSITE" id="PS51192">
    <property type="entry name" value="HELICASE_ATP_BIND_1"/>
    <property type="match status" value="1"/>
</dbReference>
<dbReference type="PROSITE" id="PS51194">
    <property type="entry name" value="HELICASE_CTER"/>
    <property type="match status" value="1"/>
</dbReference>
<keyword evidence="9" id="KW-1185">Reference proteome</keyword>
<keyword evidence="2" id="KW-0378">Hydrolase</keyword>
<protein>
    <submittedName>
        <fullName evidence="8">Uncharacterized protein</fullName>
    </submittedName>
</protein>
<dbReference type="Pfam" id="PF00271">
    <property type="entry name" value="Helicase_C"/>
    <property type="match status" value="1"/>
</dbReference>
<dbReference type="SMART" id="SM00490">
    <property type="entry name" value="HELICc"/>
    <property type="match status" value="1"/>
</dbReference>
<dbReference type="InterPro" id="IPR011545">
    <property type="entry name" value="DEAD/DEAH_box_helicase_dom"/>
</dbReference>
<sequence>MTKIQATAIRELAPAKREEKNVKKNPKNNNNDNNNNNNKKQKTAVVIGEQTGGGKTLSYAVPIVCSILPNTPTSPSSSSPPSTSKPTVRAVVVVPTSELAMQVGKVFKNLSGRGGVNFKTVVAGGGDDNGKGVKNVGDSVRKSKLSLKKGGCDVLVGTPGRILSLVKSRSIVVDEVEFVVCDEFDVLLTDDSFKEQLGGIAKGMGNPGTRFVFTSATCPKDVVNTVKEEFGNSETEIITGPGLHRAPRGVEEFVVEARVEEKEKAVEDALREGKCERTVVFCNTVEGVRKVENRLKRRDRGGKVWNVLAYHGGMTKERRESNMREFVRGREGRDGVIIATDRAARGVDFGGMHVGHVIIYEFPKSSAEYVRRVGRTGRGGRKGRVTVIVGGEQGGRARRMVGGGKLEVEIEKVGREEWDDFGGEEGEEGGEEEEEEEEEEEWGGGLLD</sequence>
<keyword evidence="4" id="KW-0067">ATP-binding</keyword>
<evidence type="ECO:0000256" key="4">
    <source>
        <dbReference type="ARBA" id="ARBA00022840"/>
    </source>
</evidence>
<proteinExistence type="predicted"/>
<dbReference type="GO" id="GO:0003676">
    <property type="term" value="F:nucleic acid binding"/>
    <property type="evidence" value="ECO:0007669"/>
    <property type="project" value="InterPro"/>
</dbReference>
<dbReference type="Gene3D" id="3.40.50.300">
    <property type="entry name" value="P-loop containing nucleotide triphosphate hydrolases"/>
    <property type="match status" value="2"/>
</dbReference>
<feature type="region of interest" description="Disordered" evidence="5">
    <location>
        <begin position="1"/>
        <end position="42"/>
    </location>
</feature>
<feature type="compositionally biased region" description="Acidic residues" evidence="5">
    <location>
        <begin position="417"/>
        <end position="442"/>
    </location>
</feature>
<feature type="compositionally biased region" description="Low complexity" evidence="5">
    <location>
        <begin position="27"/>
        <end position="38"/>
    </location>
</feature>
<dbReference type="EMBL" id="BRYA01000067">
    <property type="protein sequence ID" value="GMI36667.1"/>
    <property type="molecule type" value="Genomic_DNA"/>
</dbReference>
<evidence type="ECO:0000259" key="6">
    <source>
        <dbReference type="PROSITE" id="PS51192"/>
    </source>
</evidence>
<feature type="domain" description="Helicase ATP-binding" evidence="6">
    <location>
        <begin position="36"/>
        <end position="236"/>
    </location>
</feature>
<evidence type="ECO:0000313" key="8">
    <source>
        <dbReference type="EMBL" id="GMI36667.1"/>
    </source>
</evidence>
<feature type="domain" description="Helicase C-terminal" evidence="7">
    <location>
        <begin position="265"/>
        <end position="421"/>
    </location>
</feature>
<keyword evidence="1" id="KW-0547">Nucleotide-binding</keyword>
<dbReference type="Proteomes" id="UP001165065">
    <property type="component" value="Unassembled WGS sequence"/>
</dbReference>
<evidence type="ECO:0000256" key="5">
    <source>
        <dbReference type="SAM" id="MobiDB-lite"/>
    </source>
</evidence>
<comment type="caution">
    <text evidence="8">The sequence shown here is derived from an EMBL/GenBank/DDBJ whole genome shotgun (WGS) entry which is preliminary data.</text>
</comment>
<dbReference type="GO" id="GO:0016787">
    <property type="term" value="F:hydrolase activity"/>
    <property type="evidence" value="ECO:0007669"/>
    <property type="project" value="UniProtKB-KW"/>
</dbReference>
<dbReference type="InterPro" id="IPR014001">
    <property type="entry name" value="Helicase_ATP-bd"/>
</dbReference>
<feature type="compositionally biased region" description="Basic and acidic residues" evidence="5">
    <location>
        <begin position="13"/>
        <end position="22"/>
    </location>
</feature>
<dbReference type="Pfam" id="PF00270">
    <property type="entry name" value="DEAD"/>
    <property type="match status" value="1"/>
</dbReference>
<evidence type="ECO:0000256" key="1">
    <source>
        <dbReference type="ARBA" id="ARBA00022741"/>
    </source>
</evidence>
<evidence type="ECO:0000313" key="9">
    <source>
        <dbReference type="Proteomes" id="UP001165065"/>
    </source>
</evidence>
<feature type="region of interest" description="Disordered" evidence="5">
    <location>
        <begin position="416"/>
        <end position="448"/>
    </location>
</feature>
<dbReference type="GO" id="GO:0004386">
    <property type="term" value="F:helicase activity"/>
    <property type="evidence" value="ECO:0007669"/>
    <property type="project" value="UniProtKB-KW"/>
</dbReference>
<dbReference type="InterPro" id="IPR044742">
    <property type="entry name" value="DEAD/DEAH_RhlB"/>
</dbReference>
<gene>
    <name evidence="8" type="ORF">TrCOL_g9965</name>
</gene>
<dbReference type="AlphaFoldDB" id="A0A9W7G815"/>
<dbReference type="OrthoDB" id="10256233at2759"/>
<accession>A0A9W7G815</accession>
<dbReference type="SUPFAM" id="SSF52540">
    <property type="entry name" value="P-loop containing nucleoside triphosphate hydrolases"/>
    <property type="match status" value="1"/>
</dbReference>
<dbReference type="InterPro" id="IPR001650">
    <property type="entry name" value="Helicase_C-like"/>
</dbReference>
<evidence type="ECO:0000256" key="2">
    <source>
        <dbReference type="ARBA" id="ARBA00022801"/>
    </source>
</evidence>
<dbReference type="GO" id="GO:0005524">
    <property type="term" value="F:ATP binding"/>
    <property type="evidence" value="ECO:0007669"/>
    <property type="project" value="UniProtKB-KW"/>
</dbReference>
<dbReference type="SMART" id="SM00487">
    <property type="entry name" value="DEXDc"/>
    <property type="match status" value="1"/>
</dbReference>
<reference evidence="9" key="1">
    <citation type="journal article" date="2023" name="Commun. Biol.">
        <title>Genome analysis of Parmales, the sister group of diatoms, reveals the evolutionary specialization of diatoms from phago-mixotrophs to photoautotrophs.</title>
        <authorList>
            <person name="Ban H."/>
            <person name="Sato S."/>
            <person name="Yoshikawa S."/>
            <person name="Yamada K."/>
            <person name="Nakamura Y."/>
            <person name="Ichinomiya M."/>
            <person name="Sato N."/>
            <person name="Blanc-Mathieu R."/>
            <person name="Endo H."/>
            <person name="Kuwata A."/>
            <person name="Ogata H."/>
        </authorList>
    </citation>
    <scope>NUCLEOTIDE SEQUENCE [LARGE SCALE GENOMIC DNA]</scope>
</reference>
<dbReference type="CDD" id="cd18787">
    <property type="entry name" value="SF2_C_DEAD"/>
    <property type="match status" value="1"/>
</dbReference>
<keyword evidence="3" id="KW-0347">Helicase</keyword>
<dbReference type="CDD" id="cd00268">
    <property type="entry name" value="DEADc"/>
    <property type="match status" value="1"/>
</dbReference>
<name>A0A9W7G815_9STRA</name>
<dbReference type="InterPro" id="IPR027417">
    <property type="entry name" value="P-loop_NTPase"/>
</dbReference>
<organism evidence="8 9">
    <name type="scientific">Triparma columacea</name>
    <dbReference type="NCBI Taxonomy" id="722753"/>
    <lineage>
        <taxon>Eukaryota</taxon>
        <taxon>Sar</taxon>
        <taxon>Stramenopiles</taxon>
        <taxon>Ochrophyta</taxon>
        <taxon>Bolidophyceae</taxon>
        <taxon>Parmales</taxon>
        <taxon>Triparmaceae</taxon>
        <taxon>Triparma</taxon>
    </lineage>
</organism>
<evidence type="ECO:0000259" key="7">
    <source>
        <dbReference type="PROSITE" id="PS51194"/>
    </source>
</evidence>